<evidence type="ECO:0000313" key="1">
    <source>
        <dbReference type="EMBL" id="MBP1858030.1"/>
    </source>
</evidence>
<comment type="caution">
    <text evidence="1">The sequence shown here is derived from an EMBL/GenBank/DDBJ whole genome shotgun (WGS) entry which is preliminary data.</text>
</comment>
<keyword evidence="2" id="KW-1185">Reference proteome</keyword>
<evidence type="ECO:0000313" key="2">
    <source>
        <dbReference type="Proteomes" id="UP000823786"/>
    </source>
</evidence>
<name>A0ABS4EJA5_9HYPH</name>
<dbReference type="EMBL" id="JAGGJV010000002">
    <property type="protein sequence ID" value="MBP1858030.1"/>
    <property type="molecule type" value="Genomic_DNA"/>
</dbReference>
<accession>A0ABS4EJA5</accession>
<gene>
    <name evidence="1" type="ORF">J2Z75_001526</name>
</gene>
<dbReference type="Proteomes" id="UP000823786">
    <property type="component" value="Unassembled WGS sequence"/>
</dbReference>
<protein>
    <submittedName>
        <fullName evidence="1">Uncharacterized protein</fullName>
    </submittedName>
</protein>
<sequence>MNIEDAGHFYMQYASKMIEMGKFGSISCI</sequence>
<proteinExistence type="predicted"/>
<reference evidence="1 2" key="1">
    <citation type="submission" date="2021-03" db="EMBL/GenBank/DDBJ databases">
        <title>Genomic Encyclopedia of Type Strains, Phase IV (KMG-IV): sequencing the most valuable type-strain genomes for metagenomic binning, comparative biology and taxonomic classification.</title>
        <authorList>
            <person name="Goeker M."/>
        </authorList>
    </citation>
    <scope>NUCLEOTIDE SEQUENCE [LARGE SCALE GENOMIC DNA]</scope>
    <source>
        <strain evidence="1 2">DSM 26427</strain>
    </source>
</reference>
<organism evidence="1 2">
    <name type="scientific">Rhizobium herbae</name>
    <dbReference type="NCBI Taxonomy" id="508661"/>
    <lineage>
        <taxon>Bacteria</taxon>
        <taxon>Pseudomonadati</taxon>
        <taxon>Pseudomonadota</taxon>
        <taxon>Alphaproteobacteria</taxon>
        <taxon>Hyphomicrobiales</taxon>
        <taxon>Rhizobiaceae</taxon>
        <taxon>Rhizobium/Agrobacterium group</taxon>
        <taxon>Rhizobium</taxon>
    </lineage>
</organism>